<comment type="pathway">
    <text evidence="2">Protein modification; protein ubiquitination.</text>
</comment>
<evidence type="ECO:0000256" key="4">
    <source>
        <dbReference type="ARBA" id="ARBA00012483"/>
    </source>
</evidence>
<keyword evidence="12" id="KW-1185">Reference proteome</keyword>
<keyword evidence="8" id="KW-0833">Ubl conjugation pathway</keyword>
<dbReference type="PANTHER" id="PTHR10315">
    <property type="entry name" value="E3 UBIQUITIN PROTEIN LIGASE SIAH"/>
    <property type="match status" value="1"/>
</dbReference>
<gene>
    <name evidence="11" type="ORF">HanXRQr2_Chr11g0504581</name>
</gene>
<dbReference type="FunFam" id="3.30.40.10:FF:000041">
    <property type="entry name" value="E3 ubiquitin-protein ligase SINAT3"/>
    <property type="match status" value="1"/>
</dbReference>
<feature type="domain" description="Seven-in-absentia protein TRAF-like" evidence="10">
    <location>
        <begin position="106"/>
        <end position="169"/>
    </location>
</feature>
<dbReference type="Pfam" id="PF21361">
    <property type="entry name" value="Sina_ZnF"/>
    <property type="match status" value="1"/>
</dbReference>
<reference evidence="11" key="1">
    <citation type="journal article" date="2017" name="Nature">
        <title>The sunflower genome provides insights into oil metabolism, flowering and Asterid evolution.</title>
        <authorList>
            <person name="Badouin H."/>
            <person name="Gouzy J."/>
            <person name="Grassa C.J."/>
            <person name="Murat F."/>
            <person name="Staton S.E."/>
            <person name="Cottret L."/>
            <person name="Lelandais-Briere C."/>
            <person name="Owens G.L."/>
            <person name="Carrere S."/>
            <person name="Mayjonade B."/>
            <person name="Legrand L."/>
            <person name="Gill N."/>
            <person name="Kane N.C."/>
            <person name="Bowers J.E."/>
            <person name="Hubner S."/>
            <person name="Bellec A."/>
            <person name="Berard A."/>
            <person name="Berges H."/>
            <person name="Blanchet N."/>
            <person name="Boniface M.C."/>
            <person name="Brunel D."/>
            <person name="Catrice O."/>
            <person name="Chaidir N."/>
            <person name="Claudel C."/>
            <person name="Donnadieu C."/>
            <person name="Faraut T."/>
            <person name="Fievet G."/>
            <person name="Helmstetter N."/>
            <person name="King M."/>
            <person name="Knapp S.J."/>
            <person name="Lai Z."/>
            <person name="Le Paslier M.C."/>
            <person name="Lippi Y."/>
            <person name="Lorenzon L."/>
            <person name="Mandel J.R."/>
            <person name="Marage G."/>
            <person name="Marchand G."/>
            <person name="Marquand E."/>
            <person name="Bret-Mestries E."/>
            <person name="Morien E."/>
            <person name="Nambeesan S."/>
            <person name="Nguyen T."/>
            <person name="Pegot-Espagnet P."/>
            <person name="Pouilly N."/>
            <person name="Raftis F."/>
            <person name="Sallet E."/>
            <person name="Schiex T."/>
            <person name="Thomas J."/>
            <person name="Vandecasteele C."/>
            <person name="Vares D."/>
            <person name="Vear F."/>
            <person name="Vautrin S."/>
            <person name="Crespi M."/>
            <person name="Mangin B."/>
            <person name="Burke J.M."/>
            <person name="Salse J."/>
            <person name="Munos S."/>
            <person name="Vincourt P."/>
            <person name="Rieseberg L.H."/>
            <person name="Langlade N.B."/>
        </authorList>
    </citation>
    <scope>NUCLEOTIDE SEQUENCE</scope>
    <source>
        <tissue evidence="11">Leaves</tissue>
    </source>
</reference>
<reference evidence="11" key="2">
    <citation type="submission" date="2020-06" db="EMBL/GenBank/DDBJ databases">
        <title>Helianthus annuus Genome sequencing and assembly Release 2.</title>
        <authorList>
            <person name="Gouzy J."/>
            <person name="Langlade N."/>
            <person name="Munos S."/>
        </authorList>
    </citation>
    <scope>NUCLEOTIDE SEQUENCE</scope>
    <source>
        <tissue evidence="11">Leaves</tissue>
    </source>
</reference>
<keyword evidence="7" id="KW-0863">Zinc-finger</keyword>
<dbReference type="AlphaFoldDB" id="A0A9K3HSB2"/>
<keyword evidence="6" id="KW-0479">Metal-binding</keyword>
<evidence type="ECO:0000256" key="7">
    <source>
        <dbReference type="ARBA" id="ARBA00022771"/>
    </source>
</evidence>
<dbReference type="InterPro" id="IPR013083">
    <property type="entry name" value="Znf_RING/FYVE/PHD"/>
</dbReference>
<protein>
    <recommendedName>
        <fullName evidence="4">RING-type E3 ubiquitin transferase</fullName>
        <ecNumber evidence="4">2.3.2.27</ecNumber>
    </recommendedName>
</protein>
<dbReference type="EMBL" id="MNCJ02000326">
    <property type="protein sequence ID" value="KAF5783150.1"/>
    <property type="molecule type" value="Genomic_DNA"/>
</dbReference>
<dbReference type="GO" id="GO:0005737">
    <property type="term" value="C:cytoplasm"/>
    <property type="evidence" value="ECO:0000318"/>
    <property type="project" value="GO_Central"/>
</dbReference>
<keyword evidence="9" id="KW-0862">Zinc</keyword>
<dbReference type="PANTHER" id="PTHR10315:SF164">
    <property type="entry name" value="E3 UBIQUITIN-PROTEIN LIGASE SIN"/>
    <property type="match status" value="1"/>
</dbReference>
<dbReference type="InterPro" id="IPR008974">
    <property type="entry name" value="TRAF-like"/>
</dbReference>
<dbReference type="EC" id="2.3.2.27" evidence="4"/>
<evidence type="ECO:0000256" key="8">
    <source>
        <dbReference type="ARBA" id="ARBA00022786"/>
    </source>
</evidence>
<evidence type="ECO:0000256" key="9">
    <source>
        <dbReference type="ARBA" id="ARBA00022833"/>
    </source>
</evidence>
<evidence type="ECO:0000256" key="1">
    <source>
        <dbReference type="ARBA" id="ARBA00000900"/>
    </source>
</evidence>
<evidence type="ECO:0000313" key="12">
    <source>
        <dbReference type="Proteomes" id="UP000215914"/>
    </source>
</evidence>
<evidence type="ECO:0000256" key="5">
    <source>
        <dbReference type="ARBA" id="ARBA00022679"/>
    </source>
</evidence>
<proteinExistence type="inferred from homology"/>
<sequence length="185" mass="21189">MLIITKITNIEMIPYSAKLQHEALCNFRHYNCPYTGVKCPVTGDIPLLVTHLRAGHNVEMRPSCTFKYRFMKPNPYAVENATWMLTVLHCFDRYFCLHFEAFQLGDARNYSYSLEVGPRGNKRTWQGTPRSIRDSPKAVCDSQEGLMIERDMALSFSDGDGSELRLRVTGKIWSIEQNPEGDVFG</sequence>
<dbReference type="GO" id="GO:0006511">
    <property type="term" value="P:ubiquitin-dependent protein catabolic process"/>
    <property type="evidence" value="ECO:0007669"/>
    <property type="project" value="InterPro"/>
</dbReference>
<dbReference type="Proteomes" id="UP000215914">
    <property type="component" value="Unassembled WGS sequence"/>
</dbReference>
<dbReference type="Gene3D" id="3.30.40.10">
    <property type="entry name" value="Zinc/RING finger domain, C3HC4 (zinc finger)"/>
    <property type="match status" value="1"/>
</dbReference>
<evidence type="ECO:0000256" key="2">
    <source>
        <dbReference type="ARBA" id="ARBA00004906"/>
    </source>
</evidence>
<evidence type="ECO:0000313" key="11">
    <source>
        <dbReference type="EMBL" id="KAF5783150.1"/>
    </source>
</evidence>
<dbReference type="SUPFAM" id="SSF49599">
    <property type="entry name" value="TRAF domain-like"/>
    <property type="match status" value="1"/>
</dbReference>
<keyword evidence="5" id="KW-0808">Transferase</keyword>
<comment type="similarity">
    <text evidence="3">Belongs to the SINA (Seven in absentia) family.</text>
</comment>
<dbReference type="InterPro" id="IPR018121">
    <property type="entry name" value="7-in-absentia-prot_TRAF-dom"/>
</dbReference>
<dbReference type="Gramene" id="mRNA:HanXRQr2_Chr11g0504581">
    <property type="protein sequence ID" value="mRNA:HanXRQr2_Chr11g0504581"/>
    <property type="gene ID" value="HanXRQr2_Chr11g0504581"/>
</dbReference>
<dbReference type="GO" id="GO:0008270">
    <property type="term" value="F:zinc ion binding"/>
    <property type="evidence" value="ECO:0007669"/>
    <property type="project" value="UniProtKB-KW"/>
</dbReference>
<comment type="catalytic activity">
    <reaction evidence="1">
        <text>S-ubiquitinyl-[E2 ubiquitin-conjugating enzyme]-L-cysteine + [acceptor protein]-L-lysine = [E2 ubiquitin-conjugating enzyme]-L-cysteine + N(6)-ubiquitinyl-[acceptor protein]-L-lysine.</text>
        <dbReference type="EC" id="2.3.2.27"/>
    </reaction>
</comment>
<dbReference type="Gene3D" id="2.60.210.10">
    <property type="entry name" value="Apoptosis, Tumor Necrosis Factor Receptor Associated Protein 2, Chain A"/>
    <property type="match status" value="1"/>
</dbReference>
<dbReference type="GO" id="GO:0061630">
    <property type="term" value="F:ubiquitin protein ligase activity"/>
    <property type="evidence" value="ECO:0000318"/>
    <property type="project" value="GO_Central"/>
</dbReference>
<dbReference type="InterPro" id="IPR052088">
    <property type="entry name" value="E3_ubiquitin-ligase_SINA"/>
</dbReference>
<evidence type="ECO:0000259" key="10">
    <source>
        <dbReference type="Pfam" id="PF03145"/>
    </source>
</evidence>
<comment type="caution">
    <text evidence="11">The sequence shown here is derived from an EMBL/GenBank/DDBJ whole genome shotgun (WGS) entry which is preliminary data.</text>
</comment>
<dbReference type="Pfam" id="PF03145">
    <property type="entry name" value="Sina_TRAF"/>
    <property type="match status" value="1"/>
</dbReference>
<evidence type="ECO:0000256" key="3">
    <source>
        <dbReference type="ARBA" id="ARBA00009119"/>
    </source>
</evidence>
<evidence type="ECO:0000256" key="6">
    <source>
        <dbReference type="ARBA" id="ARBA00022723"/>
    </source>
</evidence>
<organism evidence="11 12">
    <name type="scientific">Helianthus annuus</name>
    <name type="common">Common sunflower</name>
    <dbReference type="NCBI Taxonomy" id="4232"/>
    <lineage>
        <taxon>Eukaryota</taxon>
        <taxon>Viridiplantae</taxon>
        <taxon>Streptophyta</taxon>
        <taxon>Embryophyta</taxon>
        <taxon>Tracheophyta</taxon>
        <taxon>Spermatophyta</taxon>
        <taxon>Magnoliopsida</taxon>
        <taxon>eudicotyledons</taxon>
        <taxon>Gunneridae</taxon>
        <taxon>Pentapetalae</taxon>
        <taxon>asterids</taxon>
        <taxon>campanulids</taxon>
        <taxon>Asterales</taxon>
        <taxon>Asteraceae</taxon>
        <taxon>Asteroideae</taxon>
        <taxon>Heliantheae alliance</taxon>
        <taxon>Heliantheae</taxon>
        <taxon>Helianthus</taxon>
    </lineage>
</organism>
<name>A0A9K3HSB2_HELAN</name>
<accession>A0A9K3HSB2</accession>